<accession>A0A6H5HH35</accession>
<organism evidence="2 3">
    <name type="scientific">Nesidiocoris tenuis</name>
    <dbReference type="NCBI Taxonomy" id="355587"/>
    <lineage>
        <taxon>Eukaryota</taxon>
        <taxon>Metazoa</taxon>
        <taxon>Ecdysozoa</taxon>
        <taxon>Arthropoda</taxon>
        <taxon>Hexapoda</taxon>
        <taxon>Insecta</taxon>
        <taxon>Pterygota</taxon>
        <taxon>Neoptera</taxon>
        <taxon>Paraneoptera</taxon>
        <taxon>Hemiptera</taxon>
        <taxon>Heteroptera</taxon>
        <taxon>Panheteroptera</taxon>
        <taxon>Cimicomorpha</taxon>
        <taxon>Miridae</taxon>
        <taxon>Dicyphina</taxon>
        <taxon>Nesidiocoris</taxon>
    </lineage>
</organism>
<sequence length="128" mass="13791">MEVRSVSDAPLFLARSWRRGGERRRAGAAAPRRRERPALLVFRLPRGPFGFGRIARIRRDDVRPGGELPEFGPSLSRPPVAPLLSALPSGARAAGTAPGRLAPQAGGPRGRLAAILTHRSRHRPANAD</sequence>
<gene>
    <name evidence="2" type="ORF">NTEN_LOCUS20903</name>
</gene>
<feature type="compositionally biased region" description="Low complexity" evidence="1">
    <location>
        <begin position="73"/>
        <end position="95"/>
    </location>
</feature>
<feature type="region of interest" description="Disordered" evidence="1">
    <location>
        <begin position="62"/>
        <end position="128"/>
    </location>
</feature>
<keyword evidence="3" id="KW-1185">Reference proteome</keyword>
<feature type="compositionally biased region" description="Basic residues" evidence="1">
    <location>
        <begin position="118"/>
        <end position="128"/>
    </location>
</feature>
<dbReference type="EMBL" id="CADCXU010030598">
    <property type="protein sequence ID" value="CAB0016772.1"/>
    <property type="molecule type" value="Genomic_DNA"/>
</dbReference>
<proteinExistence type="predicted"/>
<evidence type="ECO:0000256" key="1">
    <source>
        <dbReference type="SAM" id="MobiDB-lite"/>
    </source>
</evidence>
<evidence type="ECO:0000313" key="3">
    <source>
        <dbReference type="Proteomes" id="UP000479000"/>
    </source>
</evidence>
<evidence type="ECO:0000313" key="2">
    <source>
        <dbReference type="EMBL" id="CAB0016772.1"/>
    </source>
</evidence>
<reference evidence="2 3" key="1">
    <citation type="submission" date="2020-02" db="EMBL/GenBank/DDBJ databases">
        <authorList>
            <person name="Ferguson B K."/>
        </authorList>
    </citation>
    <scope>NUCLEOTIDE SEQUENCE [LARGE SCALE GENOMIC DNA]</scope>
</reference>
<protein>
    <submittedName>
        <fullName evidence="2">Uncharacterized protein</fullName>
    </submittedName>
</protein>
<dbReference type="AlphaFoldDB" id="A0A6H5HH35"/>
<dbReference type="Proteomes" id="UP000479000">
    <property type="component" value="Unassembled WGS sequence"/>
</dbReference>
<name>A0A6H5HH35_9HEMI</name>